<organism evidence="12">
    <name type="scientific">marine sediment metagenome</name>
    <dbReference type="NCBI Taxonomy" id="412755"/>
    <lineage>
        <taxon>unclassified sequences</taxon>
        <taxon>metagenomes</taxon>
        <taxon>ecological metagenomes</taxon>
    </lineage>
</organism>
<dbReference type="Gene3D" id="1.10.10.1330">
    <property type="entry name" value="RNA polymerase sigma-54 factor, core-binding domain"/>
    <property type="match status" value="1"/>
</dbReference>
<name>A0A0F9GPR8_9ZZZZ</name>
<dbReference type="InterPro" id="IPR007634">
    <property type="entry name" value="RNA_pol_sigma_54_DNA-bd"/>
</dbReference>
<dbReference type="InterPro" id="IPR007046">
    <property type="entry name" value="RNA_pol_sigma_54_core-bd"/>
</dbReference>
<dbReference type="PROSITE" id="PS50044">
    <property type="entry name" value="SIGMA54_3"/>
    <property type="match status" value="1"/>
</dbReference>
<keyword evidence="5" id="KW-0805">Transcription regulation</keyword>
<dbReference type="PANTHER" id="PTHR32248:SF4">
    <property type="entry name" value="RNA POLYMERASE SIGMA-54 FACTOR"/>
    <property type="match status" value="1"/>
</dbReference>
<keyword evidence="7" id="KW-0238">DNA-binding</keyword>
<sequence length="474" mass="52617">MKLSPRIIQAMEILQLPMMALQERIEQELTSNPCLEVREGPEDAETPAEPEESTTDRGEEAIVVDDKGDDQADFERLDDFGEVYAEEMDWSERPARRVATGERDAKMDALANTAAPAESLTDYLLGQWSFVEVPEPVKAAGETIIQNIDDDGYLRVPLEELTGLDVATGLPAAALAMVQKLDPPGVGARTLRECLLIQLEAEEAAGQDVALAKQVVAEFHRELELNHIPQIAKRTGRSVPEIIEAIAQLAKLDPHPGKLIGDRPVPYIVPDAAVELDEEGNVIITMRDGSAPSLRISQTYRSMIRQRQTASDAKEFLRRNLRSAQWLIGAIAQRRQTVRRVMEEVFRVQREFLDRGDEALRPLPMTDVAKVVGVHVATVSRAVSGKYVQTSRGIFPLRMFFSGGKTTASGEDVAWDAIKARLREVVDNEDKAKPLSDDQVAEALSGEGIKIARRTVAKYRNLLNIPPARQRRTY</sequence>
<evidence type="ECO:0000259" key="11">
    <source>
        <dbReference type="Pfam" id="PF04963"/>
    </source>
</evidence>
<feature type="domain" description="RNA polymerase sigma factor 54 core-binding" evidence="11">
    <location>
        <begin position="111"/>
        <end position="300"/>
    </location>
</feature>
<evidence type="ECO:0000256" key="4">
    <source>
        <dbReference type="ARBA" id="ARBA00022695"/>
    </source>
</evidence>
<keyword evidence="2" id="KW-0240">DNA-directed RNA polymerase</keyword>
<accession>A0A0F9GPR8</accession>
<evidence type="ECO:0000256" key="3">
    <source>
        <dbReference type="ARBA" id="ARBA00022679"/>
    </source>
</evidence>
<proteinExistence type="inferred from homology"/>
<dbReference type="InterPro" id="IPR038709">
    <property type="entry name" value="RpoN_core-bd_sf"/>
</dbReference>
<reference evidence="12" key="1">
    <citation type="journal article" date="2015" name="Nature">
        <title>Complex archaea that bridge the gap between prokaryotes and eukaryotes.</title>
        <authorList>
            <person name="Spang A."/>
            <person name="Saw J.H."/>
            <person name="Jorgensen S.L."/>
            <person name="Zaremba-Niedzwiedzka K."/>
            <person name="Martijn J."/>
            <person name="Lind A.E."/>
            <person name="van Eijk R."/>
            <person name="Schleper C."/>
            <person name="Guy L."/>
            <person name="Ettema T.J."/>
        </authorList>
    </citation>
    <scope>NUCLEOTIDE SEQUENCE</scope>
</reference>
<dbReference type="GO" id="GO:0016779">
    <property type="term" value="F:nucleotidyltransferase activity"/>
    <property type="evidence" value="ECO:0007669"/>
    <property type="project" value="UniProtKB-KW"/>
</dbReference>
<dbReference type="Gene3D" id="1.10.10.60">
    <property type="entry name" value="Homeodomain-like"/>
    <property type="match status" value="1"/>
</dbReference>
<evidence type="ECO:0000259" key="10">
    <source>
        <dbReference type="Pfam" id="PF04552"/>
    </source>
</evidence>
<gene>
    <name evidence="12" type="ORF">LCGC14_1884110</name>
</gene>
<dbReference type="PROSITE" id="PS00718">
    <property type="entry name" value="SIGMA54_2"/>
    <property type="match status" value="1"/>
</dbReference>
<dbReference type="InterPro" id="IPR000394">
    <property type="entry name" value="RNA_pol_sigma_54"/>
</dbReference>
<feature type="domain" description="RNA polymerase sigma factor 54 DNA-binding" evidence="10">
    <location>
        <begin position="315"/>
        <end position="472"/>
    </location>
</feature>
<dbReference type="AlphaFoldDB" id="A0A0F9GPR8"/>
<dbReference type="GO" id="GO:0001216">
    <property type="term" value="F:DNA-binding transcription activator activity"/>
    <property type="evidence" value="ECO:0007669"/>
    <property type="project" value="InterPro"/>
</dbReference>
<comment type="similarity">
    <text evidence="1">Belongs to the sigma-54 factor family.</text>
</comment>
<dbReference type="PRINTS" id="PR00045">
    <property type="entry name" value="SIGMA54FCT"/>
</dbReference>
<dbReference type="NCBIfam" id="TIGR02395">
    <property type="entry name" value="rpoN_sigma"/>
    <property type="match status" value="1"/>
</dbReference>
<keyword evidence="6" id="KW-0731">Sigma factor</keyword>
<dbReference type="GO" id="GO:0016987">
    <property type="term" value="F:sigma factor activity"/>
    <property type="evidence" value="ECO:0007669"/>
    <property type="project" value="UniProtKB-KW"/>
</dbReference>
<keyword evidence="4" id="KW-0548">Nucleotidyltransferase</keyword>
<dbReference type="GO" id="GO:0000428">
    <property type="term" value="C:DNA-directed RNA polymerase complex"/>
    <property type="evidence" value="ECO:0007669"/>
    <property type="project" value="UniProtKB-KW"/>
</dbReference>
<dbReference type="PIRSF" id="PIRSF000774">
    <property type="entry name" value="RpoN"/>
    <property type="match status" value="1"/>
</dbReference>
<dbReference type="Pfam" id="PF04552">
    <property type="entry name" value="Sigma54_DBD"/>
    <property type="match status" value="1"/>
</dbReference>
<comment type="caution">
    <text evidence="12">The sequence shown here is derived from an EMBL/GenBank/DDBJ whole genome shotgun (WGS) entry which is preliminary data.</text>
</comment>
<evidence type="ECO:0000256" key="6">
    <source>
        <dbReference type="ARBA" id="ARBA00023082"/>
    </source>
</evidence>
<keyword evidence="8" id="KW-0804">Transcription</keyword>
<evidence type="ECO:0000256" key="8">
    <source>
        <dbReference type="ARBA" id="ARBA00023163"/>
    </source>
</evidence>
<keyword evidence="3" id="KW-0808">Transferase</keyword>
<protein>
    <recommendedName>
        <fullName evidence="13">RNA polymerase sigma-54 factor</fullName>
    </recommendedName>
</protein>
<feature type="region of interest" description="Disordered" evidence="9">
    <location>
        <begin position="35"/>
        <end position="59"/>
    </location>
</feature>
<feature type="compositionally biased region" description="Acidic residues" evidence="9">
    <location>
        <begin position="42"/>
        <end position="53"/>
    </location>
</feature>
<evidence type="ECO:0000256" key="1">
    <source>
        <dbReference type="ARBA" id="ARBA00008798"/>
    </source>
</evidence>
<evidence type="ECO:0000256" key="7">
    <source>
        <dbReference type="ARBA" id="ARBA00023125"/>
    </source>
</evidence>
<evidence type="ECO:0000256" key="2">
    <source>
        <dbReference type="ARBA" id="ARBA00022478"/>
    </source>
</evidence>
<dbReference type="GO" id="GO:0006352">
    <property type="term" value="P:DNA-templated transcription initiation"/>
    <property type="evidence" value="ECO:0007669"/>
    <property type="project" value="InterPro"/>
</dbReference>
<dbReference type="PANTHER" id="PTHR32248">
    <property type="entry name" value="RNA POLYMERASE SIGMA-54 FACTOR"/>
    <property type="match status" value="1"/>
</dbReference>
<dbReference type="EMBL" id="LAZR01019448">
    <property type="protein sequence ID" value="KKL92496.1"/>
    <property type="molecule type" value="Genomic_DNA"/>
</dbReference>
<evidence type="ECO:0000313" key="12">
    <source>
        <dbReference type="EMBL" id="KKL92496.1"/>
    </source>
</evidence>
<evidence type="ECO:0000256" key="9">
    <source>
        <dbReference type="SAM" id="MobiDB-lite"/>
    </source>
</evidence>
<evidence type="ECO:0000256" key="5">
    <source>
        <dbReference type="ARBA" id="ARBA00023015"/>
    </source>
</evidence>
<evidence type="ECO:0008006" key="13">
    <source>
        <dbReference type="Google" id="ProtNLM"/>
    </source>
</evidence>
<dbReference type="GO" id="GO:0003677">
    <property type="term" value="F:DNA binding"/>
    <property type="evidence" value="ECO:0007669"/>
    <property type="project" value="UniProtKB-KW"/>
</dbReference>
<dbReference type="Pfam" id="PF04963">
    <property type="entry name" value="Sigma54_CBD"/>
    <property type="match status" value="1"/>
</dbReference>
<dbReference type="Pfam" id="PF00309">
    <property type="entry name" value="Sigma54_AID"/>
    <property type="match status" value="1"/>
</dbReference>